<dbReference type="Proteomes" id="UP000663525">
    <property type="component" value="Chromosome"/>
</dbReference>
<evidence type="ECO:0000313" key="9">
    <source>
        <dbReference type="EMBL" id="QSG05563.1"/>
    </source>
</evidence>
<dbReference type="PROSITE" id="PS50928">
    <property type="entry name" value="ABC_TM1"/>
    <property type="match status" value="1"/>
</dbReference>
<dbReference type="SUPFAM" id="SSF161098">
    <property type="entry name" value="MetI-like"/>
    <property type="match status" value="1"/>
</dbReference>
<evidence type="ECO:0000256" key="6">
    <source>
        <dbReference type="ARBA" id="ARBA00023136"/>
    </source>
</evidence>
<evidence type="ECO:0000259" key="8">
    <source>
        <dbReference type="PROSITE" id="PS50928"/>
    </source>
</evidence>
<feature type="transmembrane region" description="Helical" evidence="7">
    <location>
        <begin position="12"/>
        <end position="31"/>
    </location>
</feature>
<name>A0A897N2N1_9EURY</name>
<keyword evidence="3" id="KW-1003">Cell membrane</keyword>
<dbReference type="RefSeq" id="WP_229115388.1">
    <property type="nucleotide sequence ID" value="NZ_CP064787.1"/>
</dbReference>
<dbReference type="GO" id="GO:0055085">
    <property type="term" value="P:transmembrane transport"/>
    <property type="evidence" value="ECO:0007669"/>
    <property type="project" value="InterPro"/>
</dbReference>
<feature type="transmembrane region" description="Helical" evidence="7">
    <location>
        <begin position="100"/>
        <end position="121"/>
    </location>
</feature>
<dbReference type="Pfam" id="PF19300">
    <property type="entry name" value="BPD_transp_1_N"/>
    <property type="match status" value="1"/>
</dbReference>
<dbReference type="InterPro" id="IPR000515">
    <property type="entry name" value="MetI-like"/>
</dbReference>
<sequence>MSRWRYFLKRVALSVPVLFSVMTFLFIMLRLGPLSPVAARLGQNASGADVTRLREQLGLNDPLWQQYIDYVRDLMLFQGESWVVRAGQPIPEAIASVVPVTLWLGLWAIMLPLFIGIPLGFYAGLRPNTAGDYVASVSGILWLSMPNFWLAVMALAILRQADSGLFNWYTLGPNTQSIIGNPDFGFLTTTQLLGVIPVPTSFDVMAFATDIKLILPAALILGSASMAAELRIGRTAVLETVNSNYVEMAKAKGLKGRTIVWKHIFRNALVPLIPIITNEAFILIGGSVIIEYVFNLNGIGRLYFDALVQGDLPLAGSLVFLFTLVIIFLNIVQDLLYTIIDPRVSYQQ</sequence>
<dbReference type="PANTHER" id="PTHR43163">
    <property type="entry name" value="DIPEPTIDE TRANSPORT SYSTEM PERMEASE PROTEIN DPPB-RELATED"/>
    <property type="match status" value="1"/>
</dbReference>
<protein>
    <submittedName>
        <fullName evidence="9">ABC-type dipeptide/oligopeptide/nickel transportsystem, permease component</fullName>
    </submittedName>
</protein>
<dbReference type="Pfam" id="PF00528">
    <property type="entry name" value="BPD_transp_1"/>
    <property type="match status" value="1"/>
</dbReference>
<dbReference type="EMBL" id="CP064787">
    <property type="protein sequence ID" value="QSG05563.1"/>
    <property type="molecule type" value="Genomic_DNA"/>
</dbReference>
<evidence type="ECO:0000256" key="4">
    <source>
        <dbReference type="ARBA" id="ARBA00022692"/>
    </source>
</evidence>
<dbReference type="PANTHER" id="PTHR43163:SF6">
    <property type="entry name" value="DIPEPTIDE TRANSPORT SYSTEM PERMEASE PROTEIN DPPB-RELATED"/>
    <property type="match status" value="1"/>
</dbReference>
<accession>A0A897N2N1</accession>
<comment type="subcellular location">
    <subcellularLocation>
        <location evidence="1 7">Cell membrane</location>
        <topology evidence="1 7">Multi-pass membrane protein</topology>
    </subcellularLocation>
</comment>
<evidence type="ECO:0000256" key="7">
    <source>
        <dbReference type="RuleBase" id="RU363032"/>
    </source>
</evidence>
<evidence type="ECO:0000256" key="1">
    <source>
        <dbReference type="ARBA" id="ARBA00004651"/>
    </source>
</evidence>
<feature type="transmembrane region" description="Helical" evidence="7">
    <location>
        <begin position="314"/>
        <end position="340"/>
    </location>
</feature>
<dbReference type="InterPro" id="IPR045621">
    <property type="entry name" value="BPD_transp_1_N"/>
</dbReference>
<feature type="domain" description="ABC transmembrane type-1" evidence="8">
    <location>
        <begin position="98"/>
        <end position="333"/>
    </location>
</feature>
<comment type="similarity">
    <text evidence="7">Belongs to the binding-protein-dependent transport system permease family.</text>
</comment>
<feature type="transmembrane region" description="Helical" evidence="7">
    <location>
        <begin position="269"/>
        <end position="294"/>
    </location>
</feature>
<evidence type="ECO:0000256" key="5">
    <source>
        <dbReference type="ARBA" id="ARBA00022989"/>
    </source>
</evidence>
<evidence type="ECO:0000256" key="3">
    <source>
        <dbReference type="ARBA" id="ARBA00022475"/>
    </source>
</evidence>
<dbReference type="AlphaFoldDB" id="A0A897N2N1"/>
<gene>
    <name evidence="9" type="primary">dppB3</name>
    <name evidence="9" type="ORF">HSR121_1217</name>
</gene>
<dbReference type="InterPro" id="IPR035906">
    <property type="entry name" value="MetI-like_sf"/>
</dbReference>
<keyword evidence="4 7" id="KW-0812">Transmembrane</keyword>
<evidence type="ECO:0000256" key="2">
    <source>
        <dbReference type="ARBA" id="ARBA00022448"/>
    </source>
</evidence>
<organism evidence="9 10">
    <name type="scientific">Halapricum desulfuricans</name>
    <dbReference type="NCBI Taxonomy" id="2841257"/>
    <lineage>
        <taxon>Archaea</taxon>
        <taxon>Methanobacteriati</taxon>
        <taxon>Methanobacteriota</taxon>
        <taxon>Stenosarchaea group</taxon>
        <taxon>Halobacteria</taxon>
        <taxon>Halobacteriales</taxon>
        <taxon>Haloarculaceae</taxon>
        <taxon>Halapricum</taxon>
    </lineage>
</organism>
<keyword evidence="5 7" id="KW-1133">Transmembrane helix</keyword>
<dbReference type="Gene3D" id="1.10.3720.10">
    <property type="entry name" value="MetI-like"/>
    <property type="match status" value="1"/>
</dbReference>
<dbReference type="GeneID" id="68854829"/>
<evidence type="ECO:0000313" key="10">
    <source>
        <dbReference type="Proteomes" id="UP000663525"/>
    </source>
</evidence>
<feature type="transmembrane region" description="Helical" evidence="7">
    <location>
        <begin position="133"/>
        <end position="158"/>
    </location>
</feature>
<reference evidence="9" key="1">
    <citation type="submission" date="2020-11" db="EMBL/GenBank/DDBJ databases">
        <title>Carbohydrate-dependent, anaerobic sulfur respiration: A novel catabolism in halophilic archaea.</title>
        <authorList>
            <person name="Sorokin D.Y."/>
            <person name="Messina E."/>
            <person name="Smedile F."/>
            <person name="La Cono V."/>
            <person name="Hallsworth J.E."/>
            <person name="Yakimov M.M."/>
        </authorList>
    </citation>
    <scope>NUCLEOTIDE SEQUENCE</scope>
    <source>
        <strain evidence="9">HSR12-1</strain>
    </source>
</reference>
<keyword evidence="2 7" id="KW-0813">Transport</keyword>
<dbReference type="CDD" id="cd06261">
    <property type="entry name" value="TM_PBP2"/>
    <property type="match status" value="1"/>
</dbReference>
<feature type="transmembrane region" description="Helical" evidence="7">
    <location>
        <begin position="204"/>
        <end position="224"/>
    </location>
</feature>
<dbReference type="GO" id="GO:0005886">
    <property type="term" value="C:plasma membrane"/>
    <property type="evidence" value="ECO:0007669"/>
    <property type="project" value="UniProtKB-SubCell"/>
</dbReference>
<keyword evidence="6 7" id="KW-0472">Membrane</keyword>
<proteinExistence type="inferred from homology"/>